<dbReference type="Gene3D" id="3.40.1090.10">
    <property type="entry name" value="Cytosolic phospholipase A2 catalytic domain"/>
    <property type="match status" value="1"/>
</dbReference>
<gene>
    <name evidence="5" type="ORF">S06H3_52903</name>
</gene>
<accession>X1QDE5</accession>
<keyword evidence="2" id="KW-0442">Lipid degradation</keyword>
<dbReference type="AlphaFoldDB" id="X1QDE5"/>
<protein>
    <recommendedName>
        <fullName evidence="4">PNPLA domain-containing protein</fullName>
    </recommendedName>
</protein>
<name>X1QDE5_9ZZZZ</name>
<proteinExistence type="predicted"/>
<evidence type="ECO:0000256" key="3">
    <source>
        <dbReference type="ARBA" id="ARBA00023098"/>
    </source>
</evidence>
<keyword evidence="3" id="KW-0443">Lipid metabolism</keyword>
<dbReference type="Pfam" id="PF01734">
    <property type="entry name" value="Patatin"/>
    <property type="match status" value="1"/>
</dbReference>
<evidence type="ECO:0000259" key="4">
    <source>
        <dbReference type="PROSITE" id="PS51635"/>
    </source>
</evidence>
<feature type="domain" description="PNPLA" evidence="4">
    <location>
        <begin position="1"/>
        <end position="116"/>
    </location>
</feature>
<dbReference type="GO" id="GO:0016787">
    <property type="term" value="F:hydrolase activity"/>
    <property type="evidence" value="ECO:0007669"/>
    <property type="project" value="UniProtKB-KW"/>
</dbReference>
<dbReference type="EMBL" id="BARV01033687">
    <property type="protein sequence ID" value="GAI52846.1"/>
    <property type="molecule type" value="Genomic_DNA"/>
</dbReference>
<dbReference type="PROSITE" id="PS51635">
    <property type="entry name" value="PNPLA"/>
    <property type="match status" value="1"/>
</dbReference>
<evidence type="ECO:0000256" key="2">
    <source>
        <dbReference type="ARBA" id="ARBA00022963"/>
    </source>
</evidence>
<evidence type="ECO:0000313" key="5">
    <source>
        <dbReference type="EMBL" id="GAI52846.1"/>
    </source>
</evidence>
<dbReference type="InterPro" id="IPR050301">
    <property type="entry name" value="NTE"/>
</dbReference>
<keyword evidence="1" id="KW-0378">Hydrolase</keyword>
<evidence type="ECO:0000256" key="1">
    <source>
        <dbReference type="ARBA" id="ARBA00022801"/>
    </source>
</evidence>
<feature type="non-terminal residue" evidence="5">
    <location>
        <position position="1"/>
    </location>
</feature>
<dbReference type="InterPro" id="IPR016035">
    <property type="entry name" value="Acyl_Trfase/lysoPLipase"/>
</dbReference>
<reference evidence="5" key="1">
    <citation type="journal article" date="2014" name="Front. Microbiol.">
        <title>High frequency of phylogenetically diverse reductive dehalogenase-homologous genes in deep subseafloor sedimentary metagenomes.</title>
        <authorList>
            <person name="Kawai M."/>
            <person name="Futagami T."/>
            <person name="Toyoda A."/>
            <person name="Takaki Y."/>
            <person name="Nishi S."/>
            <person name="Hori S."/>
            <person name="Arai W."/>
            <person name="Tsubouchi T."/>
            <person name="Morono Y."/>
            <person name="Uchiyama I."/>
            <person name="Ito T."/>
            <person name="Fujiyama A."/>
            <person name="Inagaki F."/>
            <person name="Takami H."/>
        </authorList>
    </citation>
    <scope>NUCLEOTIDE SEQUENCE</scope>
    <source>
        <strain evidence="5">Expedition CK06-06</strain>
    </source>
</reference>
<sequence length="218" mass="25077">LNSKELEQICVKIDKKKKKWLFKLHISKKGFVNGRNIIKYLKPYLGAKKIEELPIKFVAVATDIEHHSEIIINKGDLIRAIRSAISIPVVFMPHNYAGRVLIDGGFVNPLPITVAQKFGAKKIIAVNVLRKIDYKQCEISSVPPTHKTYNIKKVFIEIFDYITSRLIDYQLMYLKDGILININTKGIGLSHFEKAREAINRGYDQAQKYRKDLKRLVN</sequence>
<dbReference type="PANTHER" id="PTHR14226:SF29">
    <property type="entry name" value="NEUROPATHY TARGET ESTERASE SWS"/>
    <property type="match status" value="1"/>
</dbReference>
<dbReference type="GO" id="GO:0016042">
    <property type="term" value="P:lipid catabolic process"/>
    <property type="evidence" value="ECO:0007669"/>
    <property type="project" value="UniProtKB-KW"/>
</dbReference>
<dbReference type="SUPFAM" id="SSF52151">
    <property type="entry name" value="FabD/lysophospholipase-like"/>
    <property type="match status" value="1"/>
</dbReference>
<comment type="caution">
    <text evidence="5">The sequence shown here is derived from an EMBL/GenBank/DDBJ whole genome shotgun (WGS) entry which is preliminary data.</text>
</comment>
<dbReference type="PANTHER" id="PTHR14226">
    <property type="entry name" value="NEUROPATHY TARGET ESTERASE/SWISS CHEESE D.MELANOGASTER"/>
    <property type="match status" value="1"/>
</dbReference>
<dbReference type="InterPro" id="IPR002641">
    <property type="entry name" value="PNPLA_dom"/>
</dbReference>
<organism evidence="5">
    <name type="scientific">marine sediment metagenome</name>
    <dbReference type="NCBI Taxonomy" id="412755"/>
    <lineage>
        <taxon>unclassified sequences</taxon>
        <taxon>metagenomes</taxon>
        <taxon>ecological metagenomes</taxon>
    </lineage>
</organism>